<dbReference type="OrthoDB" id="9809061at2"/>
<dbReference type="GO" id="GO:0006109">
    <property type="term" value="P:regulation of carbohydrate metabolic process"/>
    <property type="evidence" value="ECO:0007669"/>
    <property type="project" value="InterPro"/>
</dbReference>
<proteinExistence type="inferred from homology"/>
<comment type="subcellular location">
    <subcellularLocation>
        <location evidence="5">Cytoplasm</location>
    </subcellularLocation>
</comment>
<keyword evidence="7" id="KW-1185">Reference proteome</keyword>
<dbReference type="GO" id="GO:1902208">
    <property type="term" value="P:regulation of bacterial-type flagellum assembly"/>
    <property type="evidence" value="ECO:0007669"/>
    <property type="project" value="UniProtKB-UniRule"/>
</dbReference>
<keyword evidence="1 5" id="KW-0963">Cytoplasm</keyword>
<evidence type="ECO:0000313" key="6">
    <source>
        <dbReference type="EMBL" id="TKI71271.1"/>
    </source>
</evidence>
<dbReference type="InterPro" id="IPR003751">
    <property type="entry name" value="CsrA"/>
</dbReference>
<protein>
    <recommendedName>
        <fullName evidence="5">Translational regulator CsrA</fullName>
    </recommendedName>
</protein>
<dbReference type="GO" id="GO:0045947">
    <property type="term" value="P:negative regulation of translational initiation"/>
    <property type="evidence" value="ECO:0007669"/>
    <property type="project" value="UniProtKB-UniRule"/>
</dbReference>
<dbReference type="SUPFAM" id="SSF117130">
    <property type="entry name" value="CsrA-like"/>
    <property type="match status" value="1"/>
</dbReference>
<name>A0A4U2ZDF4_9BACT</name>
<dbReference type="RefSeq" id="WP_137011940.1">
    <property type="nucleotide sequence ID" value="NZ_SZPX01000001.1"/>
</dbReference>
<keyword evidence="5" id="KW-1005">Bacterial flagellum biogenesis</keyword>
<dbReference type="AlphaFoldDB" id="A0A4U2ZDF4"/>
<comment type="caution">
    <text evidence="6">The sequence shown here is derived from an EMBL/GenBank/DDBJ whole genome shotgun (WGS) entry which is preliminary data.</text>
</comment>
<evidence type="ECO:0000256" key="2">
    <source>
        <dbReference type="ARBA" id="ARBA00022491"/>
    </source>
</evidence>
<keyword evidence="4 5" id="KW-0694">RNA-binding</keyword>
<dbReference type="GO" id="GO:0048027">
    <property type="term" value="F:mRNA 5'-UTR binding"/>
    <property type="evidence" value="ECO:0007669"/>
    <property type="project" value="UniProtKB-UniRule"/>
</dbReference>
<gene>
    <name evidence="5 6" type="primary">csrA</name>
    <name evidence="6" type="ORF">FCU45_02505</name>
</gene>
<evidence type="ECO:0000256" key="5">
    <source>
        <dbReference type="HAMAP-Rule" id="MF_00167"/>
    </source>
</evidence>
<comment type="subunit">
    <text evidence="5">Homodimer; the beta-strands of each monomer intercalate to form a hydrophobic core, while the alpha-helices form wings that extend away from the core.</text>
</comment>
<dbReference type="NCBIfam" id="TIGR00202">
    <property type="entry name" value="csrA"/>
    <property type="match status" value="1"/>
</dbReference>
<dbReference type="GO" id="GO:0005829">
    <property type="term" value="C:cytosol"/>
    <property type="evidence" value="ECO:0007669"/>
    <property type="project" value="TreeGrafter"/>
</dbReference>
<dbReference type="Proteomes" id="UP000309561">
    <property type="component" value="Unassembled WGS sequence"/>
</dbReference>
<dbReference type="EMBL" id="SZPX01000001">
    <property type="protein sequence ID" value="TKI71271.1"/>
    <property type="molecule type" value="Genomic_DNA"/>
</dbReference>
<organism evidence="6 7">
    <name type="scientific">Sulfurimonas crateris</name>
    <dbReference type="NCBI Taxonomy" id="2574727"/>
    <lineage>
        <taxon>Bacteria</taxon>
        <taxon>Pseudomonadati</taxon>
        <taxon>Campylobacterota</taxon>
        <taxon>Epsilonproteobacteria</taxon>
        <taxon>Campylobacterales</taxon>
        <taxon>Sulfurimonadaceae</taxon>
        <taxon>Sulfurimonas</taxon>
    </lineage>
</organism>
<reference evidence="6 7" key="1">
    <citation type="submission" date="2019-04" db="EMBL/GenBank/DDBJ databases">
        <title>Sulfurimonas crateris sp. nov. a facultative anaerobic sulfur-oxidizing chemolithautotrophic bacterium isolated from a terrestrial mud vulcano.</title>
        <authorList>
            <person name="Ratnikova N.M."/>
            <person name="Slobodkin A.I."/>
            <person name="Merkel A.Y."/>
            <person name="Novikov A."/>
            <person name="Bonch-Osmolovskaya E.A."/>
            <person name="Slobodkina G.B."/>
        </authorList>
    </citation>
    <scope>NUCLEOTIDE SEQUENCE [LARGE SCALE GENOMIC DNA]</scope>
    <source>
        <strain evidence="6 7">SN118</strain>
    </source>
</reference>
<accession>A0A4U2ZDF4</accession>
<evidence type="ECO:0000256" key="1">
    <source>
        <dbReference type="ARBA" id="ARBA00022490"/>
    </source>
</evidence>
<evidence type="ECO:0000256" key="3">
    <source>
        <dbReference type="ARBA" id="ARBA00022845"/>
    </source>
</evidence>
<dbReference type="PANTHER" id="PTHR34984">
    <property type="entry name" value="CARBON STORAGE REGULATOR"/>
    <property type="match status" value="1"/>
</dbReference>
<comment type="similarity">
    <text evidence="5">Belongs to the CsrA/RsmA family.</text>
</comment>
<dbReference type="FunFam" id="2.60.40.4380:FF:000002">
    <property type="entry name" value="Translational regulator CsrA"/>
    <property type="match status" value="1"/>
</dbReference>
<dbReference type="Pfam" id="PF02599">
    <property type="entry name" value="CsrA"/>
    <property type="match status" value="1"/>
</dbReference>
<sequence>MLVLSRKTDEAIVIGDDIVIKIISIDKGVVKLGIDAPKSISIVRQELLEDVKDANIASSKETKLDDLTMLSAILKK</sequence>
<evidence type="ECO:0000313" key="7">
    <source>
        <dbReference type="Proteomes" id="UP000309561"/>
    </source>
</evidence>
<dbReference type="GO" id="GO:0006402">
    <property type="term" value="P:mRNA catabolic process"/>
    <property type="evidence" value="ECO:0007669"/>
    <property type="project" value="InterPro"/>
</dbReference>
<keyword evidence="2 5" id="KW-0678">Repressor</keyword>
<dbReference type="Gene3D" id="2.60.40.4380">
    <property type="entry name" value="Translational regulator CsrA"/>
    <property type="match status" value="1"/>
</dbReference>
<dbReference type="PANTHER" id="PTHR34984:SF1">
    <property type="entry name" value="CARBON STORAGE REGULATOR"/>
    <property type="match status" value="1"/>
</dbReference>
<keyword evidence="3 5" id="KW-0810">Translation regulation</keyword>
<dbReference type="InterPro" id="IPR036107">
    <property type="entry name" value="CsrA_sf"/>
</dbReference>
<dbReference type="GO" id="GO:0044781">
    <property type="term" value="P:bacterial-type flagellum organization"/>
    <property type="evidence" value="ECO:0007669"/>
    <property type="project" value="UniProtKB-KW"/>
</dbReference>
<evidence type="ECO:0000256" key="4">
    <source>
        <dbReference type="ARBA" id="ARBA00022884"/>
    </source>
</evidence>
<comment type="function">
    <text evidence="5">A translational regulator that binds mRNA to regulate translation initiation and/or mRNA stability. Usually binds in the 5'-UTR at or near the Shine-Dalgarno sequence preventing ribosome-binding, thus repressing translation. Its main target seems to be the major flagellin gene, while its function is anatagonized by FliW.</text>
</comment>
<dbReference type="HAMAP" id="MF_00167">
    <property type="entry name" value="CsrA"/>
    <property type="match status" value="1"/>
</dbReference>